<accession>A0A450VZA1</accession>
<evidence type="ECO:0000256" key="7">
    <source>
        <dbReference type="ARBA" id="ARBA00023136"/>
    </source>
</evidence>
<protein>
    <recommendedName>
        <fullName evidence="3">Translocation and assembly module subunit TamA</fullName>
    </recommendedName>
    <alternativeName>
        <fullName evidence="9">Autotransporter assembly factor TamA</fullName>
    </alternativeName>
</protein>
<comment type="subunit">
    <text evidence="10">Interacts with TamB to form the translocation and assembly module (TAM).</text>
</comment>
<feature type="domain" description="Bacterial surface antigen (D15)" evidence="11">
    <location>
        <begin position="327"/>
        <end position="627"/>
    </location>
</feature>
<dbReference type="InterPro" id="IPR035243">
    <property type="entry name" value="TamA_POTRA_Dom_1"/>
</dbReference>
<dbReference type="GO" id="GO:0009306">
    <property type="term" value="P:protein secretion"/>
    <property type="evidence" value="ECO:0007669"/>
    <property type="project" value="TreeGrafter"/>
</dbReference>
<dbReference type="Pfam" id="PF17243">
    <property type="entry name" value="POTRA_TamA_1"/>
    <property type="match status" value="1"/>
</dbReference>
<organism evidence="13">
    <name type="scientific">Candidatus Kentrum sp. LPFa</name>
    <dbReference type="NCBI Taxonomy" id="2126335"/>
    <lineage>
        <taxon>Bacteria</taxon>
        <taxon>Pseudomonadati</taxon>
        <taxon>Pseudomonadota</taxon>
        <taxon>Gammaproteobacteria</taxon>
        <taxon>Candidatus Kentrum</taxon>
    </lineage>
</organism>
<keyword evidence="4" id="KW-1134">Transmembrane beta strand</keyword>
<evidence type="ECO:0000256" key="5">
    <source>
        <dbReference type="ARBA" id="ARBA00022692"/>
    </source>
</evidence>
<feature type="domain" description="TamA POTRA" evidence="12">
    <location>
        <begin position="55"/>
        <end position="116"/>
    </location>
</feature>
<evidence type="ECO:0000256" key="3">
    <source>
        <dbReference type="ARBA" id="ARBA00015419"/>
    </source>
</evidence>
<keyword evidence="5" id="KW-0812">Transmembrane</keyword>
<evidence type="ECO:0000259" key="12">
    <source>
        <dbReference type="Pfam" id="PF17243"/>
    </source>
</evidence>
<dbReference type="GO" id="GO:0009279">
    <property type="term" value="C:cell outer membrane"/>
    <property type="evidence" value="ECO:0007669"/>
    <property type="project" value="UniProtKB-SubCell"/>
</dbReference>
<evidence type="ECO:0000259" key="11">
    <source>
        <dbReference type="Pfam" id="PF01103"/>
    </source>
</evidence>
<comment type="subcellular location">
    <subcellularLocation>
        <location evidence="1">Cell outer membrane</location>
    </subcellularLocation>
</comment>
<dbReference type="PANTHER" id="PTHR12815:SF47">
    <property type="entry name" value="TRANSLOCATION AND ASSEMBLY MODULE SUBUNIT TAMA"/>
    <property type="match status" value="1"/>
</dbReference>
<evidence type="ECO:0000256" key="2">
    <source>
        <dbReference type="ARBA" id="ARBA00010248"/>
    </source>
</evidence>
<sequence length="629" mass="69694">MILGSRGGTAPILWIAIILLAQAGCMSNSAPKGKSPEGLFSAISSISGGEDSAPELDIEGMDGALLENARAHLSLGKDACDTPLWRVHRHYEQAEKDIGKALRALGYYEPVVEKRLILPCSTGETEEVAEEGTDQEGCKEDCWSARFSVAPGRAVRVAVIDLTIQGEAREEPAFLALQKELPIREGDILHHARYEKIKADIMALAATLGYVDGRFTVHELRVDPSSLQATIRLVYDSGPRHRFGELTIGHPTLDDDIIQGIVDWREGEPFDTRELTRIYRDLVHSDYFATVEVRPRFRGRGDQRIPVDIDLMPRKRYRFSFGLGMSTDDGPSGSFSARNRRFNTRGHRWSSDTSISLVKSTIGAEYRIPLADPRTDWLSFQGGYQRKDTDTARSQSLRLGARRTHRYFDDWLGTVSLDVLREDFEAGATDDIATMVVVGVGFSHGRYEERIRPRWGHRLDLKLNMSQAMLGSDNDFIQGHVSGKWVRGMSWGGRVLLRGELGASWIDDFSTLPTSYRFFAGGDKSVRGYGFHALGPKDGQGDVIGGPHIMVGSLEYEHPVAKEWAITTFVDYGNALDNEANLFGSALKTSVGVGARWFSPFGPAGVDLAFPLDEDDSTFRVHLNVGIDL</sequence>
<dbReference type="GO" id="GO:0097347">
    <property type="term" value="C:TAM protein secretion complex"/>
    <property type="evidence" value="ECO:0007669"/>
    <property type="project" value="TreeGrafter"/>
</dbReference>
<evidence type="ECO:0000256" key="10">
    <source>
        <dbReference type="ARBA" id="ARBA00093548"/>
    </source>
</evidence>
<dbReference type="InterPro" id="IPR000184">
    <property type="entry name" value="Bac_surfAg_D15"/>
</dbReference>
<dbReference type="EMBL" id="CAADFK010000012">
    <property type="protein sequence ID" value="VFK10141.1"/>
    <property type="molecule type" value="Genomic_DNA"/>
</dbReference>
<dbReference type="AlphaFoldDB" id="A0A450VZA1"/>
<dbReference type="Pfam" id="PF01103">
    <property type="entry name" value="Omp85"/>
    <property type="match status" value="1"/>
</dbReference>
<keyword evidence="6" id="KW-0732">Signal</keyword>
<dbReference type="Gene3D" id="2.40.160.50">
    <property type="entry name" value="membrane protein fhac: a member of the omp85/tpsb transporter family"/>
    <property type="match status" value="1"/>
</dbReference>
<keyword evidence="7" id="KW-0472">Membrane</keyword>
<evidence type="ECO:0000256" key="6">
    <source>
        <dbReference type="ARBA" id="ARBA00022729"/>
    </source>
</evidence>
<evidence type="ECO:0000256" key="9">
    <source>
        <dbReference type="ARBA" id="ARBA00033063"/>
    </source>
</evidence>
<dbReference type="PANTHER" id="PTHR12815">
    <property type="entry name" value="SORTING AND ASSEMBLY MACHINERY SAMM50 PROTEIN FAMILY MEMBER"/>
    <property type="match status" value="1"/>
</dbReference>
<keyword evidence="8" id="KW-0998">Cell outer membrane</keyword>
<reference evidence="13" key="1">
    <citation type="submission" date="2019-02" db="EMBL/GenBank/DDBJ databases">
        <authorList>
            <person name="Gruber-Vodicka R. H."/>
            <person name="Seah K. B. B."/>
        </authorList>
    </citation>
    <scope>NUCLEOTIDE SEQUENCE</scope>
    <source>
        <strain evidence="13">BECK_S313</strain>
    </source>
</reference>
<evidence type="ECO:0000256" key="8">
    <source>
        <dbReference type="ARBA" id="ARBA00023237"/>
    </source>
</evidence>
<proteinExistence type="inferred from homology"/>
<dbReference type="InterPro" id="IPR039910">
    <property type="entry name" value="D15-like"/>
</dbReference>
<comment type="similarity">
    <text evidence="2">Belongs to the TamA family.</text>
</comment>
<name>A0A450VZA1_9GAMM</name>
<evidence type="ECO:0000256" key="4">
    <source>
        <dbReference type="ARBA" id="ARBA00022452"/>
    </source>
</evidence>
<gene>
    <name evidence="13" type="ORF">BECKLPF1236B_GA0070989_10129</name>
</gene>
<evidence type="ECO:0000313" key="13">
    <source>
        <dbReference type="EMBL" id="VFK10141.1"/>
    </source>
</evidence>
<dbReference type="Gene3D" id="3.10.20.310">
    <property type="entry name" value="membrane protein fhac"/>
    <property type="match status" value="3"/>
</dbReference>
<evidence type="ECO:0000256" key="1">
    <source>
        <dbReference type="ARBA" id="ARBA00004442"/>
    </source>
</evidence>